<name>A0ABT2PMQ1_9BURK</name>
<reference evidence="1 2" key="1">
    <citation type="submission" date="2022-09" db="EMBL/GenBank/DDBJ databases">
        <title>Draft genome of isolate Be4.</title>
        <authorList>
            <person name="Sanchez-Castro I."/>
            <person name="Martinez-Rodriguez P."/>
            <person name="Descostes M."/>
            <person name="Merroun M."/>
        </authorList>
    </citation>
    <scope>NUCLEOTIDE SEQUENCE [LARGE SCALE GENOMIC DNA]</scope>
    <source>
        <strain evidence="1 2">Be4</strain>
    </source>
</reference>
<dbReference type="Proteomes" id="UP001525968">
    <property type="component" value="Unassembled WGS sequence"/>
</dbReference>
<accession>A0ABT2PMQ1</accession>
<dbReference type="Gene3D" id="3.10.620.30">
    <property type="match status" value="1"/>
</dbReference>
<comment type="caution">
    <text evidence="1">The sequence shown here is derived from an EMBL/GenBank/DDBJ whole genome shotgun (WGS) entry which is preliminary data.</text>
</comment>
<dbReference type="EMBL" id="JAODYH010000007">
    <property type="protein sequence ID" value="MCT9811767.1"/>
    <property type="molecule type" value="Genomic_DNA"/>
</dbReference>
<dbReference type="PANTHER" id="PTHR39327:SF1">
    <property type="entry name" value="BLR5470 PROTEIN"/>
    <property type="match status" value="1"/>
</dbReference>
<sequence>MGVIPFLPFSFHRHTRLSRRSLLSVSVAAVGLWALRGAVALDLDVGRLHQTMQSRYGARGTQALDAWLAMLQAQAGRPVAQQLQAVNNFWNQTVMASEDSAVWSQADYWATPLESLGQRAGDCEDYVIAKYFSLIRLDVPAQKLRLIYVRARMGGAGSTQSVAHMVLGYYETPAADPLVLDNLVSSIYPASQRSDLTPVFSFNAQGIYVAGGGRPAPVDRIGRWQDLLARMRQEGFMP</sequence>
<evidence type="ECO:0000313" key="1">
    <source>
        <dbReference type="EMBL" id="MCT9811767.1"/>
    </source>
</evidence>
<evidence type="ECO:0000313" key="2">
    <source>
        <dbReference type="Proteomes" id="UP001525968"/>
    </source>
</evidence>
<dbReference type="Pfam" id="PF06035">
    <property type="entry name" value="Peptidase_C93"/>
    <property type="match status" value="1"/>
</dbReference>
<dbReference type="PANTHER" id="PTHR39327">
    <property type="match status" value="1"/>
</dbReference>
<keyword evidence="2" id="KW-1185">Reference proteome</keyword>
<dbReference type="InterPro" id="IPR010319">
    <property type="entry name" value="Transglutaminase-like_Cys_pept"/>
</dbReference>
<gene>
    <name evidence="1" type="ORF">N0K08_14065</name>
</gene>
<protein>
    <submittedName>
        <fullName evidence="1">Transglutaminase-like cysteine peptidase</fullName>
    </submittedName>
</protein>
<proteinExistence type="predicted"/>
<organism evidence="1 2">
    <name type="scientific">Acidovorax bellezanensis</name>
    <dbReference type="NCBI Taxonomy" id="2976702"/>
    <lineage>
        <taxon>Bacteria</taxon>
        <taxon>Pseudomonadati</taxon>
        <taxon>Pseudomonadota</taxon>
        <taxon>Betaproteobacteria</taxon>
        <taxon>Burkholderiales</taxon>
        <taxon>Comamonadaceae</taxon>
        <taxon>Acidovorax</taxon>
    </lineage>
</organism>
<dbReference type="RefSeq" id="WP_261501020.1">
    <property type="nucleotide sequence ID" value="NZ_JAODYH010000007.1"/>
</dbReference>